<reference evidence="3" key="1">
    <citation type="submission" date="2020-06" db="EMBL/GenBank/DDBJ databases">
        <title>Unique genomic features of the anaerobic methanotrophic archaea.</title>
        <authorList>
            <person name="Chadwick G.L."/>
            <person name="Skennerton C.T."/>
            <person name="Laso-Perez R."/>
            <person name="Leu A.O."/>
            <person name="Speth D.R."/>
            <person name="Yu H."/>
            <person name="Morgan-Lang C."/>
            <person name="Hatzenpichler R."/>
            <person name="Goudeau D."/>
            <person name="Malmstrom R."/>
            <person name="Brazelton W.J."/>
            <person name="Woyke T."/>
            <person name="Hallam S.J."/>
            <person name="Tyson G.W."/>
            <person name="Wegener G."/>
            <person name="Boetius A."/>
            <person name="Orphan V."/>
        </authorList>
    </citation>
    <scope>NUCLEOTIDE SEQUENCE</scope>
</reference>
<evidence type="ECO:0000259" key="2">
    <source>
        <dbReference type="Pfam" id="PF13699"/>
    </source>
</evidence>
<dbReference type="AlphaFoldDB" id="A0A7G9YSN2"/>
<accession>A0A7G9YSN2</accession>
<dbReference type="Pfam" id="PF13699">
    <property type="entry name" value="eCIS_core"/>
    <property type="match status" value="1"/>
</dbReference>
<feature type="domain" description="eCIS core" evidence="2">
    <location>
        <begin position="14"/>
        <end position="82"/>
    </location>
</feature>
<name>A0A7G9YSN2_9EURY</name>
<dbReference type="EMBL" id="MT631458">
    <property type="protein sequence ID" value="QNO51016.1"/>
    <property type="molecule type" value="Genomic_DNA"/>
</dbReference>
<evidence type="ECO:0000256" key="1">
    <source>
        <dbReference type="SAM" id="MobiDB-lite"/>
    </source>
</evidence>
<sequence>MVAANHYLNLNVLFFEPRFGVNFGQVRVHTGTQAAESAQVLNARAYTLGQDVVFGEGQYAPGTAVGRRLLAHELTHVVQQSAAEPTGKQAPHIKELSPAQAERSEAQAWHTARNAVGGLSVESLPFLGAGQYLQKVQVGARVTHPEGRRSRYRCIEMEFDGREFIVNGDGTEALRASAQSGRPRTVLPEDAGRCGGSSTDSYMNNPRYVGVADNGPIPEGEYRFRVTEIATFSEEEQDIIFYGGEYIDPFGRRMHGGDWGSGRVPLHPVSGTIRPSPVPACGNTARRRGFYLHGGIMPGSSGCIDIGNDAFSNLVELLLGYRGLLTMRVRYQHPAPYVGPIGRALGGFTYPRVEEPGVLSRIGAALSEFFAEPGREYTSCIERCERMEESFSRSICVQQCDRLILITEP</sequence>
<organism evidence="3">
    <name type="scientific">Candidatus Methanophagaceae archaeon ANME-1 ERB6</name>
    <dbReference type="NCBI Taxonomy" id="2759912"/>
    <lineage>
        <taxon>Archaea</taxon>
        <taxon>Methanobacteriati</taxon>
        <taxon>Methanobacteriota</taxon>
        <taxon>Stenosarchaea group</taxon>
        <taxon>Methanomicrobia</taxon>
        <taxon>Candidatus Methanophagales</taxon>
        <taxon>Candidatus Methanophagaceae</taxon>
    </lineage>
</organism>
<feature type="region of interest" description="Disordered" evidence="1">
    <location>
        <begin position="178"/>
        <end position="199"/>
    </location>
</feature>
<proteinExistence type="predicted"/>
<evidence type="ECO:0000313" key="3">
    <source>
        <dbReference type="EMBL" id="QNO51016.1"/>
    </source>
</evidence>
<dbReference type="InterPro" id="IPR025295">
    <property type="entry name" value="eCIS_core_dom"/>
</dbReference>
<gene>
    <name evidence="3" type="ORF">EDLMLJLI_00009</name>
</gene>
<protein>
    <recommendedName>
        <fullName evidence="2">eCIS core domain-containing protein</fullName>
    </recommendedName>
</protein>